<keyword evidence="1" id="KW-0479">Metal-binding</keyword>
<dbReference type="InterPro" id="IPR004181">
    <property type="entry name" value="Znf_MIZ"/>
</dbReference>
<organism evidence="6 7">
    <name type="scientific">Tritrichomonas foetus</name>
    <dbReference type="NCBI Taxonomy" id="1144522"/>
    <lineage>
        <taxon>Eukaryota</taxon>
        <taxon>Metamonada</taxon>
        <taxon>Parabasalia</taxon>
        <taxon>Tritrichomonadida</taxon>
        <taxon>Tritrichomonadidae</taxon>
        <taxon>Tritrichomonas</taxon>
    </lineage>
</organism>
<keyword evidence="2 4" id="KW-0863">Zinc-finger</keyword>
<dbReference type="OrthoDB" id="28127at2759"/>
<comment type="caution">
    <text evidence="6">The sequence shown here is derived from an EMBL/GenBank/DDBJ whole genome shotgun (WGS) entry which is preliminary data.</text>
</comment>
<evidence type="ECO:0000313" key="7">
    <source>
        <dbReference type="Proteomes" id="UP000179807"/>
    </source>
</evidence>
<evidence type="ECO:0000256" key="1">
    <source>
        <dbReference type="ARBA" id="ARBA00022723"/>
    </source>
</evidence>
<dbReference type="VEuPathDB" id="TrichDB:TRFO_27092"/>
<proteinExistence type="predicted"/>
<dbReference type="PANTHER" id="PTHR10782">
    <property type="entry name" value="ZINC FINGER MIZ DOMAIN-CONTAINING PROTEIN"/>
    <property type="match status" value="1"/>
</dbReference>
<reference evidence="6" key="1">
    <citation type="submission" date="2016-10" db="EMBL/GenBank/DDBJ databases">
        <authorList>
            <person name="Benchimol M."/>
            <person name="Almeida L.G."/>
            <person name="Vasconcelos A.T."/>
            <person name="Perreira-Neves A."/>
            <person name="Rosa I.A."/>
            <person name="Tasca T."/>
            <person name="Bogo M.R."/>
            <person name="de Souza W."/>
        </authorList>
    </citation>
    <scope>NUCLEOTIDE SEQUENCE [LARGE SCALE GENOMIC DNA]</scope>
    <source>
        <strain evidence="6">K</strain>
    </source>
</reference>
<accession>A0A1J4K1B8</accession>
<dbReference type="GO" id="GO:0008270">
    <property type="term" value="F:zinc ion binding"/>
    <property type="evidence" value="ECO:0007669"/>
    <property type="project" value="UniProtKB-KW"/>
</dbReference>
<name>A0A1J4K1B8_9EUKA</name>
<evidence type="ECO:0000256" key="2">
    <source>
        <dbReference type="ARBA" id="ARBA00022771"/>
    </source>
</evidence>
<keyword evidence="3" id="KW-0862">Zinc</keyword>
<dbReference type="AlphaFoldDB" id="A0A1J4K1B8"/>
<protein>
    <recommendedName>
        <fullName evidence="5">SP-RING-type domain-containing protein</fullName>
    </recommendedName>
</protein>
<dbReference type="Proteomes" id="UP000179807">
    <property type="component" value="Unassembled WGS sequence"/>
</dbReference>
<dbReference type="GO" id="GO:0016925">
    <property type="term" value="P:protein sumoylation"/>
    <property type="evidence" value="ECO:0007669"/>
    <property type="project" value="TreeGrafter"/>
</dbReference>
<sequence length="235" mass="26673">MTANKKRRVQILRQVRLSDIPENLPKMSIGPSVNSFNSMYSSMNGINLYAYGNNPMTSTTSDSADQSNNISFYSFFDRVAPQNFPRIIVNGIFRDVNEVLKSIITEREPAPPPLTGINNENNDGTSFNYQNNLNLMNESESLNASPTNNDESNTCPISYVPITCPGRGVNCRHEKCFDLRQYLLLCLGENDTCPICNSALRFEDLRFDPTFFSPKLCFDIQMRAPNDEYSLDFLW</sequence>
<dbReference type="PANTHER" id="PTHR10782:SF4">
    <property type="entry name" value="TONALLI, ISOFORM E"/>
    <property type="match status" value="1"/>
</dbReference>
<evidence type="ECO:0000259" key="5">
    <source>
        <dbReference type="PROSITE" id="PS51044"/>
    </source>
</evidence>
<dbReference type="RefSeq" id="XP_068358361.1">
    <property type="nucleotide sequence ID" value="XM_068505327.1"/>
</dbReference>
<dbReference type="GO" id="GO:0000785">
    <property type="term" value="C:chromatin"/>
    <property type="evidence" value="ECO:0007669"/>
    <property type="project" value="TreeGrafter"/>
</dbReference>
<dbReference type="GO" id="GO:0061665">
    <property type="term" value="F:SUMO ligase activity"/>
    <property type="evidence" value="ECO:0007669"/>
    <property type="project" value="TreeGrafter"/>
</dbReference>
<dbReference type="GeneID" id="94840031"/>
<dbReference type="Gene3D" id="3.30.40.10">
    <property type="entry name" value="Zinc/RING finger domain, C3HC4 (zinc finger)"/>
    <property type="match status" value="1"/>
</dbReference>
<evidence type="ECO:0000313" key="6">
    <source>
        <dbReference type="EMBL" id="OHT05225.1"/>
    </source>
</evidence>
<gene>
    <name evidence="6" type="ORF">TRFO_27092</name>
</gene>
<dbReference type="Pfam" id="PF02891">
    <property type="entry name" value="zf-MIZ"/>
    <property type="match status" value="1"/>
</dbReference>
<evidence type="ECO:0000256" key="4">
    <source>
        <dbReference type="PROSITE-ProRule" id="PRU00452"/>
    </source>
</evidence>
<evidence type="ECO:0000256" key="3">
    <source>
        <dbReference type="ARBA" id="ARBA00022833"/>
    </source>
</evidence>
<dbReference type="EMBL" id="MLAK01000765">
    <property type="protein sequence ID" value="OHT05225.1"/>
    <property type="molecule type" value="Genomic_DNA"/>
</dbReference>
<feature type="domain" description="SP-RING-type" evidence="5">
    <location>
        <begin position="138"/>
        <end position="220"/>
    </location>
</feature>
<dbReference type="PROSITE" id="PS51044">
    <property type="entry name" value="ZF_SP_RING"/>
    <property type="match status" value="1"/>
</dbReference>
<dbReference type="InterPro" id="IPR013083">
    <property type="entry name" value="Znf_RING/FYVE/PHD"/>
</dbReference>
<keyword evidence="7" id="KW-1185">Reference proteome</keyword>